<dbReference type="InterPro" id="IPR043129">
    <property type="entry name" value="ATPase_NBD"/>
</dbReference>
<dbReference type="SMART" id="SM00268">
    <property type="entry name" value="ACTIN"/>
    <property type="match status" value="1"/>
</dbReference>
<dbReference type="STRING" id="5286.A0A0K3CR07"/>
<name>A0A0K3CR07_RHOTO</name>
<dbReference type="PANTHER" id="PTHR11937">
    <property type="entry name" value="ACTIN"/>
    <property type="match status" value="1"/>
</dbReference>
<reference evidence="9 10" key="1">
    <citation type="submission" date="2015-07" db="EMBL/GenBank/DDBJ databases">
        <authorList>
            <person name="Cajimat M.N.B."/>
            <person name="Milazzo M.L."/>
            <person name="Fulhorst C.F."/>
        </authorList>
    </citation>
    <scope>NUCLEOTIDE SEQUENCE [LARGE SCALE GENOMIC DNA]</scope>
    <source>
        <strain evidence="9">Single colony</strain>
    </source>
</reference>
<comment type="function">
    <text evidence="5">Component of the SWR1 complex which mediates the ATP-dependent exchange of histone H2A for the H2A variant HZT1 leading to transcriptional regulation of selected genes by chromatin remodeling. Involved in chromosome stability.</text>
</comment>
<dbReference type="InterPro" id="IPR004000">
    <property type="entry name" value="Actin"/>
</dbReference>
<evidence type="ECO:0000256" key="8">
    <source>
        <dbReference type="SAM" id="MobiDB-lite"/>
    </source>
</evidence>
<evidence type="ECO:0000256" key="6">
    <source>
        <dbReference type="ARBA" id="ARBA00063309"/>
    </source>
</evidence>
<evidence type="ECO:0000256" key="1">
    <source>
        <dbReference type="ARBA" id="ARBA00004496"/>
    </source>
</evidence>
<dbReference type="GO" id="GO:0005737">
    <property type="term" value="C:cytoplasm"/>
    <property type="evidence" value="ECO:0007669"/>
    <property type="project" value="UniProtKB-SubCell"/>
</dbReference>
<evidence type="ECO:0000256" key="7">
    <source>
        <dbReference type="ARBA" id="ARBA00073820"/>
    </source>
</evidence>
<dbReference type="CDD" id="cd10210">
    <property type="entry name" value="ASKHA_NBD_Arp6"/>
    <property type="match status" value="1"/>
</dbReference>
<dbReference type="Gene3D" id="3.30.420.40">
    <property type="match status" value="2"/>
</dbReference>
<comment type="subunit">
    <text evidence="6">Component of the SWR1 chromatin remodeling complex.</text>
</comment>
<dbReference type="Gene3D" id="2.30.36.70">
    <property type="entry name" value="Actin, Chain A, domain 2"/>
    <property type="match status" value="1"/>
</dbReference>
<comment type="similarity">
    <text evidence="2">Belongs to the actin family. ARP6 subfamily.</text>
</comment>
<evidence type="ECO:0000256" key="4">
    <source>
        <dbReference type="ARBA" id="ARBA00022490"/>
    </source>
</evidence>
<evidence type="ECO:0000256" key="3">
    <source>
        <dbReference type="ARBA" id="ARBA00018633"/>
    </source>
</evidence>
<comment type="subcellular location">
    <subcellularLocation>
        <location evidence="1">Cytoplasm</location>
    </subcellularLocation>
</comment>
<dbReference type="SUPFAM" id="SSF53067">
    <property type="entry name" value="Actin-like ATPase domain"/>
    <property type="match status" value="2"/>
</dbReference>
<feature type="compositionally biased region" description="Pro residues" evidence="8">
    <location>
        <begin position="305"/>
        <end position="316"/>
    </location>
</feature>
<feature type="non-terminal residue" evidence="9">
    <location>
        <position position="1"/>
    </location>
</feature>
<dbReference type="Proteomes" id="UP000199069">
    <property type="component" value="Unassembled WGS sequence"/>
</dbReference>
<dbReference type="GO" id="GO:0005634">
    <property type="term" value="C:nucleus"/>
    <property type="evidence" value="ECO:0007669"/>
    <property type="project" value="UniProtKB-ARBA"/>
</dbReference>
<dbReference type="Gene3D" id="3.90.640.10">
    <property type="entry name" value="Actin, Chain A, domain 4"/>
    <property type="match status" value="1"/>
</dbReference>
<feature type="region of interest" description="Disordered" evidence="8">
    <location>
        <begin position="300"/>
        <end position="323"/>
    </location>
</feature>
<protein>
    <recommendedName>
        <fullName evidence="3">Actin-like protein ARP6</fullName>
    </recommendedName>
    <alternativeName>
        <fullName evidence="7">Actin-like protein arp6</fullName>
    </alternativeName>
</protein>
<dbReference type="Pfam" id="PF00022">
    <property type="entry name" value="Actin"/>
    <property type="match status" value="1"/>
</dbReference>
<dbReference type="EMBL" id="CWKI01000010">
    <property type="protein sequence ID" value="CTR09641.1"/>
    <property type="molecule type" value="Genomic_DNA"/>
</dbReference>
<dbReference type="AlphaFoldDB" id="A0A0K3CR07"/>
<evidence type="ECO:0000256" key="2">
    <source>
        <dbReference type="ARBA" id="ARBA00005665"/>
    </source>
</evidence>
<evidence type="ECO:0000313" key="9">
    <source>
        <dbReference type="EMBL" id="CTR09641.1"/>
    </source>
</evidence>
<keyword evidence="10" id="KW-1185">Reference proteome</keyword>
<feature type="region of interest" description="Disordered" evidence="8">
    <location>
        <begin position="1"/>
        <end position="34"/>
    </location>
</feature>
<proteinExistence type="inferred from homology"/>
<gene>
    <name evidence="9" type="primary">FGENESH: predicted gene_10.339</name>
    <name evidence="9" type="ORF">BN2166_0055020</name>
</gene>
<keyword evidence="4" id="KW-0963">Cytoplasm</keyword>
<evidence type="ECO:0000313" key="10">
    <source>
        <dbReference type="Proteomes" id="UP000199069"/>
    </source>
</evidence>
<evidence type="ECO:0000256" key="5">
    <source>
        <dbReference type="ARBA" id="ARBA00025222"/>
    </source>
</evidence>
<accession>A0A0K3CR07</accession>
<organism evidence="9 10">
    <name type="scientific">Rhodotorula toruloides</name>
    <name type="common">Yeast</name>
    <name type="synonym">Rhodosporidium toruloides</name>
    <dbReference type="NCBI Taxonomy" id="5286"/>
    <lineage>
        <taxon>Eukaryota</taxon>
        <taxon>Fungi</taxon>
        <taxon>Dikarya</taxon>
        <taxon>Basidiomycota</taxon>
        <taxon>Pucciniomycotina</taxon>
        <taxon>Microbotryomycetes</taxon>
        <taxon>Sporidiobolales</taxon>
        <taxon>Sporidiobolaceae</taxon>
        <taxon>Rhodotorula</taxon>
    </lineage>
</organism>
<dbReference type="FunFam" id="3.90.640.10:FF:000014">
    <property type="entry name" value="Putative actin-related protein 6"/>
    <property type="match status" value="1"/>
</dbReference>
<sequence>LRRDLSTLFPSPHHPAPPTERMQLPPLPSTSAAPQPRVLVLDNGGHSIKAAWAQAGSSAVASEPMVETYRNAIARSKAAKRSFVADELADECDDFGGLTFRVPMERGILNNWEVEKTVWDRVFGSRGRGLSIAPQDTNLLVTEPVFNLPNVQDHYDQIVFEEYEFQSYLRCPGPAVVPYGLDARGSSTAPVPECALIIDSGFSFTHVVPVLRGRIVTNAVRRIDIGGKLMTNYLKEIVSYRHWYMMDQTSVMEHAKEEVCYVSTQWKQDLETANRDGNPLVRTYVLPDFLPDSTNKLGYVRTGLTPPPASPPPVDPSAPYNASQPEKDEEQLLYLCNERFSVPEVLFNPSTIDMNQAGLAETVGLCISLLPLDLQGMFWSNIVCVGGNAAFQGFGERLQSELRSVAPPEHVVNVTISRSPTTTIASSAASYLSLAHNSRSHAHFPTPLSPSSFVTRQEYLEAGSNACRRKFGAFYWPGGKKGDTETRRQRHDPLKDGPEFLPTQPDPAVGRFFHLIVYDLFKSAEYCADDLTTDAVRAWYQLGLLDLLNFLDLFDLLNLLRLLRLDNRLRLLPLVLFVLN</sequence>
<dbReference type="OMA" id="FFEEYEC"/>